<dbReference type="Proteomes" id="UP001199206">
    <property type="component" value="Unassembled WGS sequence"/>
</dbReference>
<evidence type="ECO:0000313" key="1">
    <source>
        <dbReference type="EMBL" id="MCC4619226.1"/>
    </source>
</evidence>
<reference evidence="1 2" key="1">
    <citation type="submission" date="2021-10" db="EMBL/GenBank/DDBJ databases">
        <title>Genome sequencing of Xanthomonas strains from NCPPB.</title>
        <authorList>
            <person name="Hussein R."/>
            <person name="Harrison J."/>
            <person name="Studholme D.J."/>
            <person name="Vicente J."/>
            <person name="Grant M."/>
        </authorList>
    </citation>
    <scope>NUCLEOTIDE SEQUENCE [LARGE SCALE GENOMIC DNA]</scope>
    <source>
        <strain evidence="1 2">NCPPB 101</strain>
    </source>
</reference>
<sequence>MTDTFITANGVKPTGTYEAIIGQKIVFEIKSTEGTVSNVRWNLSGAEGCGNFEMSKKSSTRILPLQGTGPVSIWCACCPGKALVSAKVNFEGRSVSIQLKVRIHAPKVWEFSSETDAIHTGLIPSEMRAGGAYYLTFGGLKSTMKPGIRWKAKIIGTKYGGGSYAFVQLMQIDRKRYYKGALLQEWGGTSNGEWVLDEDVFYGTSVRVRGDGGGYREKCEDFIRETLPDKSICIYGEDSPATPLFQVMPEDARFRFDELKIDERFKTYLMFKPDVPDNSIWVSIARLDWFWKVHAKFDDGGWNIVQSSFKESPNGKLGIYLTPKWAKNRDDILR</sequence>
<dbReference type="EMBL" id="JAJGQJ010000005">
    <property type="protein sequence ID" value="MCC4619226.1"/>
    <property type="molecule type" value="Genomic_DNA"/>
</dbReference>
<gene>
    <name evidence="1" type="ORF">LL965_03710</name>
</gene>
<organism evidence="1 2">
    <name type="scientific">Xanthomonas cassavae CFBP 4642</name>
    <dbReference type="NCBI Taxonomy" id="1219375"/>
    <lineage>
        <taxon>Bacteria</taxon>
        <taxon>Pseudomonadati</taxon>
        <taxon>Pseudomonadota</taxon>
        <taxon>Gammaproteobacteria</taxon>
        <taxon>Lysobacterales</taxon>
        <taxon>Lysobacteraceae</taxon>
        <taxon>Xanthomonas</taxon>
    </lineage>
</organism>
<dbReference type="RefSeq" id="WP_152527179.1">
    <property type="nucleotide sequence ID" value="NZ_CAWLZN010000001.1"/>
</dbReference>
<evidence type="ECO:0000313" key="2">
    <source>
        <dbReference type="Proteomes" id="UP001199206"/>
    </source>
</evidence>
<keyword evidence="2" id="KW-1185">Reference proteome</keyword>
<name>A0ABS8HAN5_9XANT</name>
<proteinExistence type="predicted"/>
<comment type="caution">
    <text evidence="1">The sequence shown here is derived from an EMBL/GenBank/DDBJ whole genome shotgun (WGS) entry which is preliminary data.</text>
</comment>
<protein>
    <submittedName>
        <fullName evidence="1">Uncharacterized protein</fullName>
    </submittedName>
</protein>
<accession>A0ABS8HAN5</accession>